<dbReference type="Proteomes" id="UP000273807">
    <property type="component" value="Unassembled WGS sequence"/>
</dbReference>
<organism evidence="2 3">
    <name type="scientific">Arthrobacter oryzae</name>
    <dbReference type="NCBI Taxonomy" id="409290"/>
    <lineage>
        <taxon>Bacteria</taxon>
        <taxon>Bacillati</taxon>
        <taxon>Actinomycetota</taxon>
        <taxon>Actinomycetes</taxon>
        <taxon>Micrococcales</taxon>
        <taxon>Micrococcaceae</taxon>
        <taxon>Arthrobacter</taxon>
    </lineage>
</organism>
<feature type="transmembrane region" description="Helical" evidence="1">
    <location>
        <begin position="149"/>
        <end position="172"/>
    </location>
</feature>
<feature type="transmembrane region" description="Helical" evidence="1">
    <location>
        <begin position="208"/>
        <end position="233"/>
    </location>
</feature>
<dbReference type="OrthoDB" id="3742900at2"/>
<sequence>MKLRADQTGERGLPMPLWLQGAIESAQAAVISALIVIAPIVAVWATAGFQDSRPDTLARLAGQAWLLIHGVPLLLETVGAGPAALPESGTLSLTPLGLTLIPFLLAWRAGRRLARASYTDQLWQALLGSWLIYACFGLTTGFVCRVPEVGVGLWTAAFLPLIPVGLGMVIGARRETGSWSRLIGVDAVAWVSRAGQNFRWAGSYLGSAITAALVALMATLAASAALLAVDLVIHWNLVIAVYEGLDAGATGGAVLTIAQLGFLPNLAVFALAWTSGSGFALGVGSQAGPLGTAVGPLPSIPVLAAVPSGPLDFGFVALVVPALAGALAGWWFLRAGENHFDEWLSIKIRARSFTAAASTLVLGVVIGSFTGIFAAALAWTASGSAGIGRLTEIGPDPLRTALFVAAEVGIGVVIGYAAGPWLERQQELREVDLGATGGQ</sequence>
<feature type="transmembrane region" description="Helical" evidence="1">
    <location>
        <begin position="91"/>
        <end position="110"/>
    </location>
</feature>
<keyword evidence="3" id="KW-1185">Reference proteome</keyword>
<dbReference type="AlphaFoldDB" id="A0A3N0C6I0"/>
<proteinExistence type="predicted"/>
<name>A0A3N0C6I0_9MICC</name>
<protein>
    <submittedName>
        <fullName evidence="2">Uncharacterized protein</fullName>
    </submittedName>
</protein>
<reference evidence="2 3" key="1">
    <citation type="submission" date="2018-10" db="EMBL/GenBank/DDBJ databases">
        <title>Genome sequencing of Arthrobacter oryzae TNB02.</title>
        <authorList>
            <person name="Cho Y.-J."/>
            <person name="Cho A."/>
            <person name="Kim O.-S."/>
        </authorList>
    </citation>
    <scope>NUCLEOTIDE SEQUENCE [LARGE SCALE GENOMIC DNA]</scope>
    <source>
        <strain evidence="2 3">TNB02</strain>
    </source>
</reference>
<dbReference type="EMBL" id="RBED01000070">
    <property type="protein sequence ID" value="RNL58036.1"/>
    <property type="molecule type" value="Genomic_DNA"/>
</dbReference>
<evidence type="ECO:0000256" key="1">
    <source>
        <dbReference type="SAM" id="Phobius"/>
    </source>
</evidence>
<dbReference type="InterPro" id="IPR045931">
    <property type="entry name" value="DUF6350"/>
</dbReference>
<dbReference type="Pfam" id="PF19877">
    <property type="entry name" value="DUF6350"/>
    <property type="match status" value="1"/>
</dbReference>
<keyword evidence="1" id="KW-1133">Transmembrane helix</keyword>
<gene>
    <name evidence="2" type="ORF">D7003_04385</name>
</gene>
<feature type="transmembrane region" description="Helical" evidence="1">
    <location>
        <begin position="253"/>
        <end position="275"/>
    </location>
</feature>
<keyword evidence="1" id="KW-0812">Transmembrane</keyword>
<accession>A0A3N0C6I0</accession>
<keyword evidence="1" id="KW-0472">Membrane</keyword>
<feature type="transmembrane region" description="Helical" evidence="1">
    <location>
        <begin position="353"/>
        <end position="381"/>
    </location>
</feature>
<dbReference type="RefSeq" id="WP_123254267.1">
    <property type="nucleotide sequence ID" value="NZ_RBED01000070.1"/>
</dbReference>
<feature type="transmembrane region" description="Helical" evidence="1">
    <location>
        <begin position="401"/>
        <end position="419"/>
    </location>
</feature>
<feature type="transmembrane region" description="Helical" evidence="1">
    <location>
        <begin position="25"/>
        <end position="45"/>
    </location>
</feature>
<evidence type="ECO:0000313" key="2">
    <source>
        <dbReference type="EMBL" id="RNL58036.1"/>
    </source>
</evidence>
<evidence type="ECO:0000313" key="3">
    <source>
        <dbReference type="Proteomes" id="UP000273807"/>
    </source>
</evidence>
<comment type="caution">
    <text evidence="2">The sequence shown here is derived from an EMBL/GenBank/DDBJ whole genome shotgun (WGS) entry which is preliminary data.</text>
</comment>
<feature type="transmembrane region" description="Helical" evidence="1">
    <location>
        <begin position="122"/>
        <end position="143"/>
    </location>
</feature>
<feature type="transmembrane region" description="Helical" evidence="1">
    <location>
        <begin position="313"/>
        <end position="333"/>
    </location>
</feature>